<accession>A0ABY0MEK8</accession>
<evidence type="ECO:0000256" key="1">
    <source>
        <dbReference type="SAM" id="Phobius"/>
    </source>
</evidence>
<keyword evidence="1" id="KW-1133">Transmembrane helix</keyword>
<dbReference type="RefSeq" id="WP_013854793.1">
    <property type="nucleotide sequence ID" value="NZ_CP061341.1"/>
</dbReference>
<proteinExistence type="predicted"/>
<name>A0ABY0MEK8_9LACO</name>
<dbReference type="EMBL" id="FMXC01000050">
    <property type="protein sequence ID" value="SDA70468.1"/>
    <property type="molecule type" value="Genomic_DNA"/>
</dbReference>
<keyword evidence="1" id="KW-0812">Transmembrane</keyword>
<evidence type="ECO:0000313" key="3">
    <source>
        <dbReference type="Proteomes" id="UP000181860"/>
    </source>
</evidence>
<dbReference type="Proteomes" id="UP000181860">
    <property type="component" value="Unassembled WGS sequence"/>
</dbReference>
<organism evidence="2 3">
    <name type="scientific">Lactobacillus kefiranofaciens</name>
    <dbReference type="NCBI Taxonomy" id="267818"/>
    <lineage>
        <taxon>Bacteria</taxon>
        <taxon>Bacillati</taxon>
        <taxon>Bacillota</taxon>
        <taxon>Bacilli</taxon>
        <taxon>Lactobacillales</taxon>
        <taxon>Lactobacillaceae</taxon>
        <taxon>Lactobacillus</taxon>
    </lineage>
</organism>
<sequence length="54" mass="6395">MSLIFIELVVSPILDLWIFYKITNLKFNKETALFSVLFIAISIFWEDVVQMILQ</sequence>
<feature type="transmembrane region" description="Helical" evidence="1">
    <location>
        <begin position="32"/>
        <end position="53"/>
    </location>
</feature>
<keyword evidence="1" id="KW-0472">Membrane</keyword>
<gene>
    <name evidence="2" type="ORF">SAMN02983011_02304</name>
</gene>
<protein>
    <submittedName>
        <fullName evidence="2">Uncharacterized protein</fullName>
    </submittedName>
</protein>
<dbReference type="GeneID" id="72687708"/>
<evidence type="ECO:0000313" key="2">
    <source>
        <dbReference type="EMBL" id="SDA70468.1"/>
    </source>
</evidence>
<comment type="caution">
    <text evidence="2">The sequence shown here is derived from an EMBL/GenBank/DDBJ whole genome shotgun (WGS) entry which is preliminary data.</text>
</comment>
<keyword evidence="3" id="KW-1185">Reference proteome</keyword>
<reference evidence="2 3" key="1">
    <citation type="submission" date="2016-10" db="EMBL/GenBank/DDBJ databases">
        <authorList>
            <person name="Varghese N."/>
            <person name="Submissions S."/>
        </authorList>
    </citation>
    <scope>NUCLEOTIDE SEQUENCE [LARGE SCALE GENOMIC DNA]</scope>
    <source>
        <strain evidence="2 3">ATCC 43761</strain>
    </source>
</reference>